<proteinExistence type="predicted"/>
<reference evidence="1 2" key="1">
    <citation type="submission" date="2019-12" db="EMBL/GenBank/DDBJ databases">
        <title>Whole-genome sequencing of Allorhizobium vitis.</title>
        <authorList>
            <person name="Gan H.M."/>
            <person name="Szegedi E."/>
            <person name="Burr T."/>
            <person name="Savka M.A."/>
        </authorList>
    </citation>
    <scope>NUCLEOTIDE SEQUENCE [LARGE SCALE GENOMIC DNA]</scope>
    <source>
        <strain evidence="1 2">CG989</strain>
    </source>
</reference>
<gene>
    <name evidence="1" type="ORF">GOZ95_14355</name>
</gene>
<sequence>MSADEPALRQYIEATRAALARCPRFDIEFRGIVAAKTSILLCGYPQFDLQGLRRGLHKNLTELGFTSDSPEPDIADVRNTCHASLAVFGGLLSNPAGFADLIDRFQHLDFGTGPCGDTEIVSFARTGNNIAINRLCSA</sequence>
<comment type="caution">
    <text evidence="1">The sequence shown here is derived from an EMBL/GenBank/DDBJ whole genome shotgun (WGS) entry which is preliminary data.</text>
</comment>
<dbReference type="RefSeq" id="WP_156549972.1">
    <property type="nucleotide sequence ID" value="NZ_JABAEJ010000012.1"/>
</dbReference>
<evidence type="ECO:0000313" key="2">
    <source>
        <dbReference type="Proteomes" id="UP000436692"/>
    </source>
</evidence>
<organism evidence="1 2">
    <name type="scientific">Agrobacterium vitis</name>
    <name type="common">Rhizobium vitis</name>
    <dbReference type="NCBI Taxonomy" id="373"/>
    <lineage>
        <taxon>Bacteria</taxon>
        <taxon>Pseudomonadati</taxon>
        <taxon>Pseudomonadota</taxon>
        <taxon>Alphaproteobacteria</taxon>
        <taxon>Hyphomicrobiales</taxon>
        <taxon>Rhizobiaceae</taxon>
        <taxon>Rhizobium/Agrobacterium group</taxon>
        <taxon>Agrobacterium</taxon>
    </lineage>
</organism>
<evidence type="ECO:0000313" key="1">
    <source>
        <dbReference type="EMBL" id="MUZ58637.1"/>
    </source>
</evidence>
<dbReference type="Proteomes" id="UP000436692">
    <property type="component" value="Unassembled WGS sequence"/>
</dbReference>
<protein>
    <submittedName>
        <fullName evidence="1">Uncharacterized protein</fullName>
    </submittedName>
</protein>
<accession>A0AAE4WGJ1</accession>
<dbReference type="AlphaFoldDB" id="A0AAE4WGJ1"/>
<dbReference type="EMBL" id="WPHM01000007">
    <property type="protein sequence ID" value="MUZ58637.1"/>
    <property type="molecule type" value="Genomic_DNA"/>
</dbReference>
<name>A0AAE4WGJ1_AGRVI</name>